<feature type="binding site" evidence="5">
    <location>
        <position position="311"/>
    </location>
    <ligand>
        <name>Ca(2+)</name>
        <dbReference type="ChEBI" id="CHEBI:29108"/>
    </ligand>
</feature>
<dbReference type="GO" id="GO:0017000">
    <property type="term" value="P:antibiotic biosynthetic process"/>
    <property type="evidence" value="ECO:0007669"/>
    <property type="project" value="InterPro"/>
</dbReference>
<dbReference type="InterPro" id="IPR002692">
    <property type="entry name" value="S45"/>
</dbReference>
<dbReference type="InterPro" id="IPR014395">
    <property type="entry name" value="Pen/GL7ACA/AHL_acylase"/>
</dbReference>
<dbReference type="GO" id="GO:0046872">
    <property type="term" value="F:metal ion binding"/>
    <property type="evidence" value="ECO:0007669"/>
    <property type="project" value="UniProtKB-KW"/>
</dbReference>
<dbReference type="Pfam" id="PF01804">
    <property type="entry name" value="Penicil_amidase"/>
    <property type="match status" value="1"/>
</dbReference>
<reference evidence="8 9" key="1">
    <citation type="submission" date="2019-02" db="EMBL/GenBank/DDBJ databases">
        <title>Deep-cultivation of Planctomycetes and their phenomic and genomic characterization uncovers novel biology.</title>
        <authorList>
            <person name="Wiegand S."/>
            <person name="Jogler M."/>
            <person name="Boedeker C."/>
            <person name="Pinto D."/>
            <person name="Vollmers J."/>
            <person name="Rivas-Marin E."/>
            <person name="Kohn T."/>
            <person name="Peeters S.H."/>
            <person name="Heuer A."/>
            <person name="Rast P."/>
            <person name="Oberbeckmann S."/>
            <person name="Bunk B."/>
            <person name="Jeske O."/>
            <person name="Meyerdierks A."/>
            <person name="Storesund J.E."/>
            <person name="Kallscheuer N."/>
            <person name="Luecker S."/>
            <person name="Lage O.M."/>
            <person name="Pohl T."/>
            <person name="Merkel B.J."/>
            <person name="Hornburger P."/>
            <person name="Mueller R.-W."/>
            <person name="Bruemmer F."/>
            <person name="Labrenz M."/>
            <person name="Spormann A.M."/>
            <person name="Op Den Camp H."/>
            <person name="Overmann J."/>
            <person name="Amann R."/>
            <person name="Jetten M.S.M."/>
            <person name="Mascher T."/>
            <person name="Medema M.H."/>
            <person name="Devos D.P."/>
            <person name="Kaster A.-K."/>
            <person name="Ovreas L."/>
            <person name="Rohde M."/>
            <person name="Galperin M.Y."/>
            <person name="Jogler C."/>
        </authorList>
    </citation>
    <scope>NUCLEOTIDE SEQUENCE [LARGE SCALE GENOMIC DNA]</scope>
    <source>
        <strain evidence="8 9">KOR34</strain>
    </source>
</reference>
<dbReference type="Proteomes" id="UP000316714">
    <property type="component" value="Unassembled WGS sequence"/>
</dbReference>
<evidence type="ECO:0000256" key="1">
    <source>
        <dbReference type="ARBA" id="ARBA00006586"/>
    </source>
</evidence>
<dbReference type="InterPro" id="IPR029055">
    <property type="entry name" value="Ntn_hydrolases_N"/>
</dbReference>
<comment type="caution">
    <text evidence="8">The sequence shown here is derived from an EMBL/GenBank/DDBJ whole genome shotgun (WGS) entry which is preliminary data.</text>
</comment>
<dbReference type="PANTHER" id="PTHR34218:SF4">
    <property type="entry name" value="ACYL-HOMOSERINE LACTONE ACYLASE QUIP"/>
    <property type="match status" value="1"/>
</dbReference>
<dbReference type="Gene3D" id="3.60.20.10">
    <property type="entry name" value="Glutamine Phosphoribosylpyrophosphate, subunit 1, domain 1"/>
    <property type="match status" value="1"/>
</dbReference>
<comment type="similarity">
    <text evidence="1">Belongs to the peptidase S45 family.</text>
</comment>
<dbReference type="EMBL" id="SIHJ01000001">
    <property type="protein sequence ID" value="TWT37754.1"/>
    <property type="molecule type" value="Genomic_DNA"/>
</dbReference>
<comment type="cofactor">
    <cofactor evidence="5">
        <name>Ca(2+)</name>
        <dbReference type="ChEBI" id="CHEBI:29108"/>
    </cofactor>
    <text evidence="5">Binds 1 Ca(2+) ion per dimer.</text>
</comment>
<evidence type="ECO:0000256" key="6">
    <source>
        <dbReference type="SAM" id="MobiDB-lite"/>
    </source>
</evidence>
<organism evidence="8 9">
    <name type="scientific">Posidoniimonas corsicana</name>
    <dbReference type="NCBI Taxonomy" id="1938618"/>
    <lineage>
        <taxon>Bacteria</taxon>
        <taxon>Pseudomonadati</taxon>
        <taxon>Planctomycetota</taxon>
        <taxon>Planctomycetia</taxon>
        <taxon>Pirellulales</taxon>
        <taxon>Lacipirellulaceae</taxon>
        <taxon>Posidoniimonas</taxon>
    </lineage>
</organism>
<evidence type="ECO:0000256" key="5">
    <source>
        <dbReference type="PIRSR" id="PIRSR001227-2"/>
    </source>
</evidence>
<keyword evidence="2 8" id="KW-0378">Hydrolase</keyword>
<name>A0A5C5VGH6_9BACT</name>
<keyword evidence="7" id="KW-0732">Signal</keyword>
<dbReference type="Gene3D" id="2.30.120.10">
    <property type="match status" value="1"/>
</dbReference>
<evidence type="ECO:0000256" key="4">
    <source>
        <dbReference type="PIRSR" id="PIRSR001227-1"/>
    </source>
</evidence>
<dbReference type="InterPro" id="IPR043146">
    <property type="entry name" value="Penicillin_amidase_N_B-knob"/>
</dbReference>
<keyword evidence="5" id="KW-0106">Calcium</keyword>
<dbReference type="OrthoDB" id="9759796at2"/>
<dbReference type="InterPro" id="IPR023343">
    <property type="entry name" value="Penicillin_amidase_dom1"/>
</dbReference>
<feature type="signal peptide" evidence="7">
    <location>
        <begin position="1"/>
        <end position="23"/>
    </location>
</feature>
<dbReference type="CDD" id="cd03747">
    <property type="entry name" value="Ntn_PGA_like"/>
    <property type="match status" value="1"/>
</dbReference>
<dbReference type="GO" id="GO:0008953">
    <property type="term" value="F:penicillin amidase activity"/>
    <property type="evidence" value="ECO:0007669"/>
    <property type="project" value="UniProtKB-EC"/>
</dbReference>
<evidence type="ECO:0000313" key="8">
    <source>
        <dbReference type="EMBL" id="TWT37754.1"/>
    </source>
</evidence>
<accession>A0A5C5VGH6</accession>
<feature type="chain" id="PRO_5022718134" evidence="7">
    <location>
        <begin position="24"/>
        <end position="782"/>
    </location>
</feature>
<keyword evidence="3" id="KW-0865">Zymogen</keyword>
<evidence type="ECO:0000256" key="3">
    <source>
        <dbReference type="ARBA" id="ARBA00023145"/>
    </source>
</evidence>
<sequence precursor="true">MQPRRCYCCLLLAVFFLAPAARADSVEVLRDPWGVPHVFAETDAGAFYGLGYATAEDRAFQMTYALRTVQGRLAEVVGEVKSLRRRDTSIDHDRKMRTFGFHRAAQRTAAGLDGESRSLLEAYSRGVNDWFVQNADNLPALFAATGVEHEPWTPADCLASWWHVGQFFATDGTRDLIAGRNRGRAFPQPEDLERMPPDDSPAVVQKSDVSDEWLSGVQQYAVEQGLTPGPPGAPGPKFSHAWVVGGAKTTTGSAVLVSDPQTPVRNPSLFYEFHIQGKTFNARGMGVAGSPVILIGFSTNVAWGMTALGADQADLFLLETDPDHPNRYRLDGRWQPMTVLQEEIKVRDADPINYQVRETELGPVATEFCYARPADGEVALSRVPMAEPNRETIQGALAMIRAEDAGQFDAALEGWRFPTANVVFGDRGGDIGYRALGALPLRSAHDPSHGRKAHPARDSDDLWRGMLPHGVKPSVLNPASGFLYSGNHRPIGSWYPIPIGAMTGMGGDTVRSWRLRERLVAQDRFTADEVLDIHYDSVNPARRDIVRLGLHLGKTEPEALSDASLMTLGVLVPWLDRGASMSLDREGAALALELGTFFRFVNTELAFQYGGGESGLAYFLKSATSRVAESPDTRLNRREREFLDAALESAWVACLEKYGPDPDAWSELARQAVTSRKLGYYEGLDGFPELDRQHALNLPPLDVIDGGTIACQTAQSYTQWAPMHDPDLAMSILPIGQSERPGDESRLSTLRLWSEGKLHPAPLSRDKVEALGVTRTELRYPR</sequence>
<dbReference type="InterPro" id="IPR043147">
    <property type="entry name" value="Penicillin_amidase_A-knob"/>
</dbReference>
<evidence type="ECO:0000313" key="9">
    <source>
        <dbReference type="Proteomes" id="UP000316714"/>
    </source>
</evidence>
<protein>
    <submittedName>
        <fullName evidence="8">Penicillin acylase 2</fullName>
        <ecNumber evidence="8">3.5.1.11</ecNumber>
    </submittedName>
</protein>
<evidence type="ECO:0000256" key="2">
    <source>
        <dbReference type="ARBA" id="ARBA00022801"/>
    </source>
</evidence>
<feature type="binding site" evidence="5">
    <location>
        <position position="314"/>
    </location>
    <ligand>
        <name>Ca(2+)</name>
        <dbReference type="ChEBI" id="CHEBI:29108"/>
    </ligand>
</feature>
<evidence type="ECO:0000256" key="7">
    <source>
        <dbReference type="SAM" id="SignalP"/>
    </source>
</evidence>
<dbReference type="EC" id="3.5.1.11" evidence="8"/>
<dbReference type="Gene3D" id="1.10.1400.10">
    <property type="match status" value="1"/>
</dbReference>
<dbReference type="PANTHER" id="PTHR34218">
    <property type="entry name" value="PEPTIDASE S45 PENICILLIN AMIDASE"/>
    <property type="match status" value="1"/>
</dbReference>
<keyword evidence="9" id="KW-1185">Reference proteome</keyword>
<keyword evidence="5" id="KW-0479">Metal-binding</keyword>
<proteinExistence type="inferred from homology"/>
<dbReference type="AlphaFoldDB" id="A0A5C5VGH6"/>
<feature type="active site" description="Nucleophile" evidence="4">
    <location>
        <position position="239"/>
    </location>
</feature>
<dbReference type="SUPFAM" id="SSF56235">
    <property type="entry name" value="N-terminal nucleophile aminohydrolases (Ntn hydrolases)"/>
    <property type="match status" value="1"/>
</dbReference>
<dbReference type="PIRSF" id="PIRSF001227">
    <property type="entry name" value="Pen_acylase"/>
    <property type="match status" value="1"/>
</dbReference>
<dbReference type="Gene3D" id="1.10.439.10">
    <property type="entry name" value="Penicillin Amidohydrolase, domain 1"/>
    <property type="match status" value="1"/>
</dbReference>
<feature type="region of interest" description="Disordered" evidence="6">
    <location>
        <begin position="184"/>
        <end position="204"/>
    </location>
</feature>
<dbReference type="RefSeq" id="WP_146565065.1">
    <property type="nucleotide sequence ID" value="NZ_SIHJ01000001.1"/>
</dbReference>
<gene>
    <name evidence="8" type="primary">acyII</name>
    <name evidence="8" type="ORF">KOR34_27170</name>
</gene>